<accession>A0A8H7QYI6</accession>
<gene>
    <name evidence="2" type="ORF">INT47_012456</name>
</gene>
<evidence type="ECO:0000256" key="1">
    <source>
        <dbReference type="SAM" id="Phobius"/>
    </source>
</evidence>
<evidence type="ECO:0000313" key="2">
    <source>
        <dbReference type="EMBL" id="KAG2200175.1"/>
    </source>
</evidence>
<organism evidence="2 3">
    <name type="scientific">Mucor saturninus</name>
    <dbReference type="NCBI Taxonomy" id="64648"/>
    <lineage>
        <taxon>Eukaryota</taxon>
        <taxon>Fungi</taxon>
        <taxon>Fungi incertae sedis</taxon>
        <taxon>Mucoromycota</taxon>
        <taxon>Mucoromycotina</taxon>
        <taxon>Mucoromycetes</taxon>
        <taxon>Mucorales</taxon>
        <taxon>Mucorineae</taxon>
        <taxon>Mucoraceae</taxon>
        <taxon>Mucor</taxon>
    </lineage>
</organism>
<feature type="transmembrane region" description="Helical" evidence="1">
    <location>
        <begin position="156"/>
        <end position="178"/>
    </location>
</feature>
<keyword evidence="1" id="KW-0812">Transmembrane</keyword>
<keyword evidence="3" id="KW-1185">Reference proteome</keyword>
<evidence type="ECO:0000313" key="3">
    <source>
        <dbReference type="Proteomes" id="UP000603453"/>
    </source>
</evidence>
<dbReference type="EMBL" id="JAEPRD010000087">
    <property type="protein sequence ID" value="KAG2200175.1"/>
    <property type="molecule type" value="Genomic_DNA"/>
</dbReference>
<reference evidence="2" key="1">
    <citation type="submission" date="2020-12" db="EMBL/GenBank/DDBJ databases">
        <title>Metabolic potential, ecology and presence of endohyphal bacteria is reflected in genomic diversity of Mucoromycotina.</title>
        <authorList>
            <person name="Muszewska A."/>
            <person name="Okrasinska A."/>
            <person name="Steczkiewicz K."/>
            <person name="Drgas O."/>
            <person name="Orlowska M."/>
            <person name="Perlinska-Lenart U."/>
            <person name="Aleksandrzak-Piekarczyk T."/>
            <person name="Szatraj K."/>
            <person name="Zielenkiewicz U."/>
            <person name="Pilsyk S."/>
            <person name="Malc E."/>
            <person name="Mieczkowski P."/>
            <person name="Kruszewska J.S."/>
            <person name="Biernat P."/>
            <person name="Pawlowska J."/>
        </authorList>
    </citation>
    <scope>NUCLEOTIDE SEQUENCE</scope>
    <source>
        <strain evidence="2">WA0000017839</strain>
    </source>
</reference>
<dbReference type="Proteomes" id="UP000603453">
    <property type="component" value="Unassembled WGS sequence"/>
</dbReference>
<dbReference type="AlphaFoldDB" id="A0A8H7QYI6"/>
<comment type="caution">
    <text evidence="2">The sequence shown here is derived from an EMBL/GenBank/DDBJ whole genome shotgun (WGS) entry which is preliminary data.</text>
</comment>
<keyword evidence="1" id="KW-1133">Transmembrane helix</keyword>
<sequence>MGNNNSLIHAENVQTEEIEQESHILIEKAHEEHVKYYRLMKNVSGDCENYIAFLDNVFQEFVIAKEKKFFDASFTNELKESIFNILTEMQAKDIARKNLSKEFIDCIGQISDFDSKIDHQINHASNTMLIESAGSRGAGLGMTIAGIVATGATMGIFGAIMLGMICGGLLLGGAAAVVTHFRKSDLVRLHDVVEKLKVKMNGLVEIPLK</sequence>
<keyword evidence="1" id="KW-0472">Membrane</keyword>
<proteinExistence type="predicted"/>
<name>A0A8H7QYI6_9FUNG</name>
<protein>
    <submittedName>
        <fullName evidence="2">Uncharacterized protein</fullName>
    </submittedName>
</protein>